<dbReference type="Proteomes" id="UP001159405">
    <property type="component" value="Unassembled WGS sequence"/>
</dbReference>
<accession>A0ABN8NDB5</accession>
<evidence type="ECO:0000313" key="1">
    <source>
        <dbReference type="EMBL" id="CAH3105119.1"/>
    </source>
</evidence>
<comment type="caution">
    <text evidence="1">The sequence shown here is derived from an EMBL/GenBank/DDBJ whole genome shotgun (WGS) entry which is preliminary data.</text>
</comment>
<evidence type="ECO:0000313" key="2">
    <source>
        <dbReference type="Proteomes" id="UP001159405"/>
    </source>
</evidence>
<protein>
    <submittedName>
        <fullName evidence="1">Uncharacterized protein</fullName>
    </submittedName>
</protein>
<name>A0ABN8NDB5_9CNID</name>
<dbReference type="EMBL" id="CALNXK010000017">
    <property type="protein sequence ID" value="CAH3105119.1"/>
    <property type="molecule type" value="Genomic_DNA"/>
</dbReference>
<reference evidence="1 2" key="1">
    <citation type="submission" date="2022-05" db="EMBL/GenBank/DDBJ databases">
        <authorList>
            <consortium name="Genoscope - CEA"/>
            <person name="William W."/>
        </authorList>
    </citation>
    <scope>NUCLEOTIDE SEQUENCE [LARGE SCALE GENOMIC DNA]</scope>
</reference>
<organism evidence="1 2">
    <name type="scientific">Porites lobata</name>
    <dbReference type="NCBI Taxonomy" id="104759"/>
    <lineage>
        <taxon>Eukaryota</taxon>
        <taxon>Metazoa</taxon>
        <taxon>Cnidaria</taxon>
        <taxon>Anthozoa</taxon>
        <taxon>Hexacorallia</taxon>
        <taxon>Scleractinia</taxon>
        <taxon>Fungiina</taxon>
        <taxon>Poritidae</taxon>
        <taxon>Porites</taxon>
    </lineage>
</organism>
<proteinExistence type="predicted"/>
<gene>
    <name evidence="1" type="ORF">PLOB_00012671</name>
</gene>
<keyword evidence="2" id="KW-1185">Reference proteome</keyword>
<sequence>MLPKRCEKLLVRFNPASKDPLPNLNSRQDLMGEWRKYFAKLLNTPPVSSTVDIPPMEIDLSIKTGDYTRSEGQAFDIIARLVMFPILRYYEVPDNVKKSRSLYSGTKSAVLVDGEMSGENRCPARRHSSSLPICHCFRLGTPQM</sequence>